<gene>
    <name evidence="1" type="ORF">SAMN05421788_103274</name>
</gene>
<sequence>MRNQDFKTKTLLSVLKVTNSRGNGINKVEERLINVNFLLH</sequence>
<dbReference type="AlphaFoldDB" id="A0A1N7P7V2"/>
<dbReference type="EMBL" id="FTOR01000003">
    <property type="protein sequence ID" value="SIT06725.1"/>
    <property type="molecule type" value="Genomic_DNA"/>
</dbReference>
<evidence type="ECO:0000313" key="2">
    <source>
        <dbReference type="Proteomes" id="UP000186917"/>
    </source>
</evidence>
<reference evidence="2" key="1">
    <citation type="submission" date="2017-01" db="EMBL/GenBank/DDBJ databases">
        <authorList>
            <person name="Varghese N."/>
            <person name="Submissions S."/>
        </authorList>
    </citation>
    <scope>NUCLEOTIDE SEQUENCE [LARGE SCALE GENOMIC DNA]</scope>
    <source>
        <strain evidence="2">DSM 21054</strain>
    </source>
</reference>
<keyword evidence="2" id="KW-1185">Reference proteome</keyword>
<accession>A0A1N7P7V2</accession>
<evidence type="ECO:0000313" key="1">
    <source>
        <dbReference type="EMBL" id="SIT06725.1"/>
    </source>
</evidence>
<dbReference type="Proteomes" id="UP000186917">
    <property type="component" value="Unassembled WGS sequence"/>
</dbReference>
<protein>
    <submittedName>
        <fullName evidence="1">Uncharacterized protein</fullName>
    </submittedName>
</protein>
<organism evidence="1 2">
    <name type="scientific">Filimonas lacunae</name>
    <dbReference type="NCBI Taxonomy" id="477680"/>
    <lineage>
        <taxon>Bacteria</taxon>
        <taxon>Pseudomonadati</taxon>
        <taxon>Bacteroidota</taxon>
        <taxon>Chitinophagia</taxon>
        <taxon>Chitinophagales</taxon>
        <taxon>Chitinophagaceae</taxon>
        <taxon>Filimonas</taxon>
    </lineage>
</organism>
<dbReference type="STRING" id="477680.SAMN05421788_103274"/>
<proteinExistence type="predicted"/>
<name>A0A1N7P7V2_9BACT</name>